<keyword evidence="12" id="KW-0732">Signal</keyword>
<dbReference type="EC" id="2.4.99.28" evidence="10"/>
<evidence type="ECO:0000256" key="3">
    <source>
        <dbReference type="ARBA" id="ARBA00007739"/>
    </source>
</evidence>
<evidence type="ECO:0000256" key="4">
    <source>
        <dbReference type="ARBA" id="ARBA00022645"/>
    </source>
</evidence>
<dbReference type="PANTHER" id="PTHR32282">
    <property type="entry name" value="BINDING PROTEIN TRANSPEPTIDASE, PUTATIVE-RELATED"/>
    <property type="match status" value="1"/>
</dbReference>
<dbReference type="InterPro" id="IPR001264">
    <property type="entry name" value="Glyco_trans_51"/>
</dbReference>
<evidence type="ECO:0000256" key="9">
    <source>
        <dbReference type="ARBA" id="ARBA00023268"/>
    </source>
</evidence>
<accession>A0ABY4C5X0</accession>
<dbReference type="InterPro" id="IPR001460">
    <property type="entry name" value="PCN-bd_Tpept"/>
</dbReference>
<dbReference type="Pfam" id="PF06832">
    <property type="entry name" value="BiPBP_C"/>
    <property type="match status" value="1"/>
</dbReference>
<dbReference type="InterPro" id="IPR023346">
    <property type="entry name" value="Lysozyme-like_dom_sf"/>
</dbReference>
<dbReference type="Pfam" id="PF00905">
    <property type="entry name" value="Transpeptidase"/>
    <property type="match status" value="1"/>
</dbReference>
<feature type="chain" id="PRO_5045582447" description="peptidoglycan glycosyltransferase" evidence="12">
    <location>
        <begin position="25"/>
        <end position="672"/>
    </location>
</feature>
<evidence type="ECO:0000256" key="11">
    <source>
        <dbReference type="ARBA" id="ARBA00049902"/>
    </source>
</evidence>
<organism evidence="16 17">
    <name type="scientific">Bdellovibrio reynosensis</name>
    <dbReference type="NCBI Taxonomy" id="2835041"/>
    <lineage>
        <taxon>Bacteria</taxon>
        <taxon>Pseudomonadati</taxon>
        <taxon>Bdellovibrionota</taxon>
        <taxon>Bdellovibrionia</taxon>
        <taxon>Bdellovibrionales</taxon>
        <taxon>Pseudobdellovibrionaceae</taxon>
        <taxon>Bdellovibrio</taxon>
    </lineage>
</organism>
<evidence type="ECO:0000256" key="10">
    <source>
        <dbReference type="ARBA" id="ARBA00044770"/>
    </source>
</evidence>
<dbReference type="Pfam" id="PF00912">
    <property type="entry name" value="Transgly"/>
    <property type="match status" value="1"/>
</dbReference>
<reference evidence="16" key="1">
    <citation type="submission" date="2022-03" db="EMBL/GenBank/DDBJ databases">
        <title>Genome Identification and Characterization of new species Bdellovibrio reynosense LBG001 sp. nov. from a Mexico soil sample.</title>
        <authorList>
            <person name="Camilli A."/>
            <person name="Ajao Y."/>
            <person name="Guo X."/>
        </authorList>
    </citation>
    <scope>NUCLEOTIDE SEQUENCE</scope>
    <source>
        <strain evidence="16">LBG001</strain>
    </source>
</reference>
<sequence length="672" mass="75456">MKLRTKWVLSFIIPSLIFSAGVFVAQAPAVPEYDLIKTRHKGSELWLKDRNGHLLHQMRVDNQERSFTWMSLKQASPALINSVFESEDKNFIHHSGVDYKALVASLYQRVFKRSSRGGSTISMQLLKLLSKNRNYYSGITGKIRQVRDAYNLEQSWSKDEILEAYLNLIPLRGENRGIAATSWALYQKSPGSLTLTEATALAVLIRSPNADQTVWVRRACQQRPTNCEQFKNVIPELVRKSSAGSKYQSALHLAQRLNKTFQAGEVKTTIHGDLQTYIQELIQSHVSSLKKQNVNEAAAIVIENETGEVWAYVGGSGLSPEHKYVDGIQALRQAGSTLKPFLYATAFEKGLITPDSWIEDSAVDIVFERGVYKPQNHDRKYYGWVKAKVALASSLNVPAVKVFKLLNDESFWENLKALNFRSLQNPDYYGPALALGVADITLEDLAQAYRALARNGLYSDLKFTSSAEKNVSSRVFTESTTSQVTEILSHSENRVLGFGLDSSLSANGAAVKTGTSKDMRDNWCVGYNPRFTVAVWVGNFTGEPMWNVMGVTGAAPIWQKIMQHLDERFPSTEKNLSFQQKPSETNPQTYPRAKILYPQDGMILALDPGIPNENQKVPLVIESVGKEKLFWKINGKKISANSRQLWEPQKGRHVFELIKDNQTLESVTVLVK</sequence>
<comment type="catalytic activity">
    <reaction evidence="11">
        <text>[GlcNAc-(1-&gt;4)-Mur2Ac(oyl-L-Ala-gamma-D-Glu-L-Lys-D-Ala-D-Ala)](n)-di-trans,octa-cis-undecaprenyl diphosphate + beta-D-GlcNAc-(1-&gt;4)-Mur2Ac(oyl-L-Ala-gamma-D-Glu-L-Lys-D-Ala-D-Ala)-di-trans,octa-cis-undecaprenyl diphosphate = [GlcNAc-(1-&gt;4)-Mur2Ac(oyl-L-Ala-gamma-D-Glu-L-Lys-D-Ala-D-Ala)](n+1)-di-trans,octa-cis-undecaprenyl diphosphate + di-trans,octa-cis-undecaprenyl diphosphate + H(+)</text>
        <dbReference type="Rhea" id="RHEA:23708"/>
        <dbReference type="Rhea" id="RHEA-COMP:9602"/>
        <dbReference type="Rhea" id="RHEA-COMP:9603"/>
        <dbReference type="ChEBI" id="CHEBI:15378"/>
        <dbReference type="ChEBI" id="CHEBI:58405"/>
        <dbReference type="ChEBI" id="CHEBI:60033"/>
        <dbReference type="ChEBI" id="CHEBI:78435"/>
        <dbReference type="EC" id="2.4.99.28"/>
    </reaction>
</comment>
<protein>
    <recommendedName>
        <fullName evidence="10">peptidoglycan glycosyltransferase</fullName>
        <ecNumber evidence="10">2.4.99.28</ecNumber>
    </recommendedName>
</protein>
<dbReference type="NCBIfam" id="TIGR02073">
    <property type="entry name" value="PBP_1c"/>
    <property type="match status" value="1"/>
</dbReference>
<evidence type="ECO:0000256" key="2">
    <source>
        <dbReference type="ARBA" id="ARBA00007090"/>
    </source>
</evidence>
<feature type="domain" description="Glycosyl transferase family 51" evidence="14">
    <location>
        <begin position="53"/>
        <end position="213"/>
    </location>
</feature>
<proteinExistence type="inferred from homology"/>
<dbReference type="SUPFAM" id="SSF53955">
    <property type="entry name" value="Lysozyme-like"/>
    <property type="match status" value="1"/>
</dbReference>
<evidence type="ECO:0000256" key="1">
    <source>
        <dbReference type="ARBA" id="ARBA00004752"/>
    </source>
</evidence>
<dbReference type="InterPro" id="IPR009647">
    <property type="entry name" value="PBP_C"/>
</dbReference>
<keyword evidence="8" id="KW-0378">Hydrolase</keyword>
<keyword evidence="5" id="KW-0645">Protease</keyword>
<comment type="pathway">
    <text evidence="1">Cell wall biogenesis; peptidoglycan biosynthesis.</text>
</comment>
<evidence type="ECO:0000256" key="5">
    <source>
        <dbReference type="ARBA" id="ARBA00022670"/>
    </source>
</evidence>
<evidence type="ECO:0000256" key="6">
    <source>
        <dbReference type="ARBA" id="ARBA00022676"/>
    </source>
</evidence>
<feature type="domain" description="Penicillin-binding protein transpeptidase" evidence="13">
    <location>
        <begin position="298"/>
        <end position="562"/>
    </location>
</feature>
<dbReference type="InterPro" id="IPR036950">
    <property type="entry name" value="PBP_transglycosylase"/>
</dbReference>
<gene>
    <name evidence="16" type="primary">pbpC</name>
    <name evidence="16" type="ORF">MNR06_10490</name>
</gene>
<evidence type="ECO:0000259" key="13">
    <source>
        <dbReference type="Pfam" id="PF00905"/>
    </source>
</evidence>
<keyword evidence="9" id="KW-0511">Multifunctional enzyme</keyword>
<name>A0ABY4C5X0_9BACT</name>
<dbReference type="PANTHER" id="PTHR32282:SF15">
    <property type="entry name" value="PENICILLIN-BINDING PROTEIN 1C"/>
    <property type="match status" value="1"/>
</dbReference>
<evidence type="ECO:0000313" key="17">
    <source>
        <dbReference type="Proteomes" id="UP000830116"/>
    </source>
</evidence>
<dbReference type="Gene3D" id="1.10.3810.10">
    <property type="entry name" value="Biosynthetic peptidoglycan transglycosylase-like"/>
    <property type="match status" value="1"/>
</dbReference>
<keyword evidence="7" id="KW-0808">Transferase</keyword>
<feature type="signal peptide" evidence="12">
    <location>
        <begin position="1"/>
        <end position="24"/>
    </location>
</feature>
<dbReference type="InterPro" id="IPR012338">
    <property type="entry name" value="Beta-lactam/transpept-like"/>
</dbReference>
<keyword evidence="4" id="KW-0121">Carboxypeptidase</keyword>
<comment type="similarity">
    <text evidence="2">In the C-terminal section; belongs to the transpeptidase family.</text>
</comment>
<dbReference type="InterPro" id="IPR050396">
    <property type="entry name" value="Glycosyltr_51/Transpeptidase"/>
</dbReference>
<dbReference type="RefSeq" id="WP_243535795.1">
    <property type="nucleotide sequence ID" value="NZ_CP093442.1"/>
</dbReference>
<keyword evidence="17" id="KW-1185">Reference proteome</keyword>
<dbReference type="Gene3D" id="3.40.710.10">
    <property type="entry name" value="DD-peptidase/beta-lactamase superfamily"/>
    <property type="match status" value="1"/>
</dbReference>
<evidence type="ECO:0000256" key="8">
    <source>
        <dbReference type="ARBA" id="ARBA00022801"/>
    </source>
</evidence>
<evidence type="ECO:0000259" key="15">
    <source>
        <dbReference type="Pfam" id="PF06832"/>
    </source>
</evidence>
<evidence type="ECO:0000259" key="14">
    <source>
        <dbReference type="Pfam" id="PF00912"/>
    </source>
</evidence>
<dbReference type="Proteomes" id="UP000830116">
    <property type="component" value="Chromosome"/>
</dbReference>
<comment type="similarity">
    <text evidence="3">In the N-terminal section; belongs to the glycosyltransferase 51 family.</text>
</comment>
<evidence type="ECO:0000313" key="16">
    <source>
        <dbReference type="EMBL" id="UOF00129.1"/>
    </source>
</evidence>
<feature type="domain" description="Penicillin-binding C-terminal" evidence="15">
    <location>
        <begin position="591"/>
        <end position="658"/>
    </location>
</feature>
<dbReference type="EMBL" id="CP093442">
    <property type="protein sequence ID" value="UOF00129.1"/>
    <property type="molecule type" value="Genomic_DNA"/>
</dbReference>
<dbReference type="SUPFAM" id="SSF56601">
    <property type="entry name" value="beta-lactamase/transpeptidase-like"/>
    <property type="match status" value="1"/>
</dbReference>
<dbReference type="InterPro" id="IPR011815">
    <property type="entry name" value="PBP_1c"/>
</dbReference>
<evidence type="ECO:0000256" key="12">
    <source>
        <dbReference type="SAM" id="SignalP"/>
    </source>
</evidence>
<keyword evidence="6" id="KW-0328">Glycosyltransferase</keyword>
<evidence type="ECO:0000256" key="7">
    <source>
        <dbReference type="ARBA" id="ARBA00022679"/>
    </source>
</evidence>